<comment type="caution">
    <text evidence="1">The sequence shown here is derived from an EMBL/GenBank/DDBJ whole genome shotgun (WGS) entry which is preliminary data.</text>
</comment>
<accession>A0A840EUU9</accession>
<dbReference type="Proteomes" id="UP000553034">
    <property type="component" value="Unassembled WGS sequence"/>
</dbReference>
<sequence length="135" mass="16213">MEDKIKQHYDGDDIQLLNYSADLIDWKDKLAFAETEIRFYKKLLLSSVMEVAENEKSRKDKLKESLLNIEEIHANFFSQVARFSVDAEGINECDDVACETYYLNEHQDYKEKIENFFKNYRTLKEELFVFFEERI</sequence>
<evidence type="ECO:0000313" key="2">
    <source>
        <dbReference type="Proteomes" id="UP000553034"/>
    </source>
</evidence>
<proteinExistence type="predicted"/>
<protein>
    <submittedName>
        <fullName evidence="1">Uncharacterized protein</fullName>
    </submittedName>
</protein>
<reference evidence="1 2" key="1">
    <citation type="submission" date="2020-08" db="EMBL/GenBank/DDBJ databases">
        <title>Genomic Encyclopedia of Type Strains, Phase IV (KMG-IV): sequencing the most valuable type-strain genomes for metagenomic binning, comparative biology and taxonomic classification.</title>
        <authorList>
            <person name="Goeker M."/>
        </authorList>
    </citation>
    <scope>NUCLEOTIDE SEQUENCE [LARGE SCALE GENOMIC DNA]</scope>
    <source>
        <strain evidence="1 2">DSM 29568</strain>
    </source>
</reference>
<name>A0A840EUU9_9FLAO</name>
<dbReference type="EMBL" id="JACIFO010000005">
    <property type="protein sequence ID" value="MBB4119246.1"/>
    <property type="molecule type" value="Genomic_DNA"/>
</dbReference>
<keyword evidence="2" id="KW-1185">Reference proteome</keyword>
<dbReference type="RefSeq" id="WP_183477599.1">
    <property type="nucleotide sequence ID" value="NZ_JACIFO010000005.1"/>
</dbReference>
<dbReference type="AlphaFoldDB" id="A0A840EUU9"/>
<gene>
    <name evidence="1" type="ORF">GGR32_001542</name>
</gene>
<evidence type="ECO:0000313" key="1">
    <source>
        <dbReference type="EMBL" id="MBB4119246.1"/>
    </source>
</evidence>
<organism evidence="1 2">
    <name type="scientific">Mesonia hippocampi</name>
    <dbReference type="NCBI Taxonomy" id="1628250"/>
    <lineage>
        <taxon>Bacteria</taxon>
        <taxon>Pseudomonadati</taxon>
        <taxon>Bacteroidota</taxon>
        <taxon>Flavobacteriia</taxon>
        <taxon>Flavobacteriales</taxon>
        <taxon>Flavobacteriaceae</taxon>
        <taxon>Mesonia</taxon>
    </lineage>
</organism>